<dbReference type="Gene3D" id="2.130.10.10">
    <property type="entry name" value="YVTN repeat-like/Quinoprotein amine dehydrogenase"/>
    <property type="match status" value="3"/>
</dbReference>
<dbReference type="InterPro" id="IPR036322">
    <property type="entry name" value="WD40_repeat_dom_sf"/>
</dbReference>
<dbReference type="PANTHER" id="PTHR44163">
    <property type="entry name" value="U3 SMALL NUCLEOLAR RNA-ASSOCIATED PROTEIN 4 HOMOLOG"/>
    <property type="match status" value="1"/>
</dbReference>
<dbReference type="GO" id="GO:0034455">
    <property type="term" value="C:t-UTP complex"/>
    <property type="evidence" value="ECO:0007669"/>
    <property type="project" value="TreeGrafter"/>
</dbReference>
<dbReference type="InterPro" id="IPR001680">
    <property type="entry name" value="WD40_rpt"/>
</dbReference>
<dbReference type="GO" id="GO:0000462">
    <property type="term" value="P:maturation of SSU-rRNA from tricistronic rRNA transcript (SSU-rRNA, 5.8S rRNA, LSU-rRNA)"/>
    <property type="evidence" value="ECO:0007669"/>
    <property type="project" value="InterPro"/>
</dbReference>
<dbReference type="OrthoDB" id="8883818at2759"/>
<dbReference type="PROSITE" id="PS50082">
    <property type="entry name" value="WD_REPEATS_2"/>
    <property type="match status" value="1"/>
</dbReference>
<feature type="region of interest" description="Disordered" evidence="2">
    <location>
        <begin position="729"/>
        <end position="818"/>
    </location>
</feature>
<dbReference type="SMART" id="SM00320">
    <property type="entry name" value="WD40"/>
    <property type="match status" value="6"/>
</dbReference>
<dbReference type="EMBL" id="KQ964246">
    <property type="protein sequence ID" value="KXJ96099.1"/>
    <property type="molecule type" value="Genomic_DNA"/>
</dbReference>
<dbReference type="GO" id="GO:0030686">
    <property type="term" value="C:90S preribosome"/>
    <property type="evidence" value="ECO:0007669"/>
    <property type="project" value="InterPro"/>
</dbReference>
<dbReference type="SUPFAM" id="SSF50978">
    <property type="entry name" value="WD40 repeat-like"/>
    <property type="match status" value="2"/>
</dbReference>
<dbReference type="GO" id="GO:0032040">
    <property type="term" value="C:small-subunit processome"/>
    <property type="evidence" value="ECO:0007669"/>
    <property type="project" value="TreeGrafter"/>
</dbReference>
<dbReference type="GO" id="GO:0003723">
    <property type="term" value="F:RNA binding"/>
    <property type="evidence" value="ECO:0007669"/>
    <property type="project" value="TreeGrafter"/>
</dbReference>
<protein>
    <submittedName>
        <fullName evidence="3">WD40-repeat-containing domain protein</fullName>
    </submittedName>
</protein>
<feature type="compositionally biased region" description="Acidic residues" evidence="2">
    <location>
        <begin position="591"/>
        <end position="603"/>
    </location>
</feature>
<keyword evidence="4" id="KW-1185">Reference proteome</keyword>
<evidence type="ECO:0000313" key="4">
    <source>
        <dbReference type="Proteomes" id="UP000070501"/>
    </source>
</evidence>
<dbReference type="Pfam" id="PF00400">
    <property type="entry name" value="WD40"/>
    <property type="match status" value="1"/>
</dbReference>
<keyword evidence="1" id="KW-0853">WD repeat</keyword>
<proteinExistence type="predicted"/>
<dbReference type="PANTHER" id="PTHR44163:SF1">
    <property type="entry name" value="U3 SMALL NUCLEOLAR RNA-ASSOCIATED PROTEIN 4 HOMOLOG"/>
    <property type="match status" value="1"/>
</dbReference>
<reference evidence="4" key="1">
    <citation type="submission" date="2016-02" db="EMBL/GenBank/DDBJ databases">
        <title>Draft genome sequence of Microdochium bolleyi, a fungal endophyte of beachgrass.</title>
        <authorList>
            <consortium name="DOE Joint Genome Institute"/>
            <person name="David A.S."/>
            <person name="May G."/>
            <person name="Haridas S."/>
            <person name="Lim J."/>
            <person name="Wang M."/>
            <person name="Labutti K."/>
            <person name="Lipzen A."/>
            <person name="Barry K."/>
            <person name="Grigoriev I.V."/>
        </authorList>
    </citation>
    <scope>NUCLEOTIDE SEQUENCE [LARGE SCALE GENOMIC DNA]</scope>
    <source>
        <strain evidence="4">J235TASD1</strain>
    </source>
</reference>
<name>A0A136JG28_9PEZI</name>
<evidence type="ECO:0000256" key="1">
    <source>
        <dbReference type="PROSITE-ProRule" id="PRU00221"/>
    </source>
</evidence>
<dbReference type="InterPro" id="IPR046351">
    <property type="entry name" value="UTP4"/>
</dbReference>
<organism evidence="3 4">
    <name type="scientific">Microdochium bolleyi</name>
    <dbReference type="NCBI Taxonomy" id="196109"/>
    <lineage>
        <taxon>Eukaryota</taxon>
        <taxon>Fungi</taxon>
        <taxon>Dikarya</taxon>
        <taxon>Ascomycota</taxon>
        <taxon>Pezizomycotina</taxon>
        <taxon>Sordariomycetes</taxon>
        <taxon>Xylariomycetidae</taxon>
        <taxon>Xylariales</taxon>
        <taxon>Microdochiaceae</taxon>
        <taxon>Microdochium</taxon>
    </lineage>
</organism>
<dbReference type="InParanoid" id="A0A136JG28"/>
<gene>
    <name evidence="3" type="ORF">Micbo1qcDRAFT_131727</name>
</gene>
<dbReference type="InterPro" id="IPR015943">
    <property type="entry name" value="WD40/YVTN_repeat-like_dom_sf"/>
</dbReference>
<dbReference type="STRING" id="196109.A0A136JG28"/>
<feature type="repeat" description="WD" evidence="1">
    <location>
        <begin position="274"/>
        <end position="306"/>
    </location>
</feature>
<evidence type="ECO:0000256" key="2">
    <source>
        <dbReference type="SAM" id="MobiDB-lite"/>
    </source>
</evidence>
<accession>A0A136JG28</accession>
<feature type="compositionally biased region" description="Acidic residues" evidence="2">
    <location>
        <begin position="801"/>
        <end position="813"/>
    </location>
</feature>
<evidence type="ECO:0000313" key="3">
    <source>
        <dbReference type="EMBL" id="KXJ96099.1"/>
    </source>
</evidence>
<feature type="region of interest" description="Disordered" evidence="2">
    <location>
        <begin position="585"/>
        <end position="619"/>
    </location>
</feature>
<dbReference type="Proteomes" id="UP000070501">
    <property type="component" value="Unassembled WGS sequence"/>
</dbReference>
<feature type="compositionally biased region" description="Low complexity" evidence="2">
    <location>
        <begin position="751"/>
        <end position="765"/>
    </location>
</feature>
<dbReference type="AlphaFoldDB" id="A0A136JG28"/>
<sequence>MQGHRPRPSTMDIHRCRFVPYPPSAINAVAFSYPTLTKANKSAPVRLAIGRANGDIEIWNPLNGAWHHESTLHGGKDRSIDGLVWVNEPDQILSDGTRLVGRSRLFSIGYTATVTEWDLEKGRPKKQATGMHGDIWCLAARPLASNTSSASQTKQLVAGTIDGSLVLYSIEDGDLHFERVIVKSTSKKTKMVSIVFQSRNVVVVGCSDSAIRVYDIRNGSTLRTMTLGSDLAGGAKDIIVWSVKCLAGKDIVSGDSTGQVCIWDGKTYTQAQRLQSHKQDVLSLATSADGSTIVSGGMDRKTVLYQQTSGSGSRWGKIWHRRYHNHDVKTMASFEGPGMSVLVSGGPDASPVILPLSKAGMENHRTLSTLPQNPPVRSATKSRYIVSWWDRQVHVWQLRRAVKDLVDSSDAESVVAKNRRLLARILIKGEANITSATISADGSLLVVATTADIKAFHLAAGDAESKRDDFKISRVEVAADIAENGAKRVEISPDGHWLCIAQADNKVCALRIESSDVSELPTILPKASSLHRLRRNVPKHLLLGGLGQYDRSITHIAFSPDSKMVAVADLAGYIDTWVLEARTGSSGQDVASDESDSEGEADTVDGTAATGPKWQRNPKGALIPKLHAAPTVLSFSSHCPASTNADSGEDDEDDYKLLAVTARPQILIINPRHGALTSWSRRNPISRFPVEFRNIRDLVKGALWAGERIWLYGNSFLFMLDTSKDVAEPEETTDASSALVAHGTKRKRGTDSGAGSKAAKGDAAGPTRVLRHVPGEGTEELNMDGASGGDPMDTDATSGAGEDDDDSDSDDSEDERRGELAVLRKSVAATNNGGEQEQKRGLAFWHTYKYRPILGVVPLSSDGDDAGDNTSNVLEVALIERPLWDVDLADRYYADGERER</sequence>